<accession>A0AAX0B448</accession>
<comment type="caution">
    <text evidence="1">The sequence shown here is derived from an EMBL/GenBank/DDBJ whole genome shotgun (WGS) entry which is preliminary data.</text>
</comment>
<protein>
    <submittedName>
        <fullName evidence="1">Phage tail P2-like protein</fullName>
    </submittedName>
</protein>
<gene>
    <name evidence="1" type="ORF">B0H41_003764</name>
</gene>
<dbReference type="EMBL" id="JABSWW010000001">
    <property type="protein sequence ID" value="NRT90085.1"/>
    <property type="molecule type" value="Genomic_DNA"/>
</dbReference>
<dbReference type="Pfam" id="PF09684">
    <property type="entry name" value="Tail_P2_I"/>
    <property type="match status" value="1"/>
</dbReference>
<sequence>MELNNIDLLSLQTSYMQQDSFVKALCKALEPYIKILDEATILTYIYGRVDKLDEDTIDSLAWQFHVDFYDYTLTLEKKRQLVKSAIRLHRIKGTPQAVIDASTTVFGRTKLKEWFEYNSEPFYFSLDVDVTETGASPEQLRKLDTLINAYKNKRSWLEILNIFLTTIGTLSIGAIAIDAEEIAVYPWSPKDINSVINYTIPLAQSAGNETITTYPKEAI</sequence>
<organism evidence="1 2">
    <name type="scientific">Clostridium beijerinckii</name>
    <name type="common">Clostridium MP</name>
    <dbReference type="NCBI Taxonomy" id="1520"/>
    <lineage>
        <taxon>Bacteria</taxon>
        <taxon>Bacillati</taxon>
        <taxon>Bacillota</taxon>
        <taxon>Clostridia</taxon>
        <taxon>Eubacteriales</taxon>
        <taxon>Clostridiaceae</taxon>
        <taxon>Clostridium</taxon>
    </lineage>
</organism>
<proteinExistence type="predicted"/>
<name>A0AAX0B448_CLOBE</name>
<evidence type="ECO:0000313" key="2">
    <source>
        <dbReference type="Proteomes" id="UP001193748"/>
    </source>
</evidence>
<dbReference type="AlphaFoldDB" id="A0AAX0B448"/>
<dbReference type="InterPro" id="IPR006521">
    <property type="entry name" value="Tail_protein_I"/>
</dbReference>
<reference evidence="1" key="2">
    <citation type="journal article" date="2022" name="Nat. Biotechnol.">
        <title>Carbon-negative production of acetone and isopropanol by gas fermentation at industrial pilot scale.</title>
        <authorList>
            <person name="Liew F.E."/>
            <person name="Nogle R."/>
            <person name="Abdalla T."/>
            <person name="Rasor B.J."/>
            <person name="Canter C."/>
            <person name="Jensen R.O."/>
            <person name="Wang L."/>
            <person name="Strutz J."/>
            <person name="Chirania P."/>
            <person name="De Tissera S."/>
            <person name="Mueller A.P."/>
            <person name="Ruan Z."/>
            <person name="Gao A."/>
            <person name="Tran L."/>
            <person name="Engle N.L."/>
            <person name="Bromley J.C."/>
            <person name="Daniell J."/>
            <person name="Conrado R."/>
            <person name="Tschaplinski T.J."/>
            <person name="Giannone R.J."/>
            <person name="Hettich R.L."/>
            <person name="Karim A.S."/>
            <person name="Simpson S.D."/>
            <person name="Brown S.D."/>
            <person name="Leang C."/>
            <person name="Jewett M.C."/>
            <person name="Kopke M."/>
        </authorList>
    </citation>
    <scope>NUCLEOTIDE SEQUENCE</scope>
    <source>
        <strain evidence="1">DJ080</strain>
    </source>
</reference>
<dbReference type="Proteomes" id="UP001193748">
    <property type="component" value="Unassembled WGS sequence"/>
</dbReference>
<dbReference type="NCBIfam" id="TIGR01634">
    <property type="entry name" value="tail_P2_I"/>
    <property type="match status" value="1"/>
</dbReference>
<reference evidence="1" key="1">
    <citation type="submission" date="2020-05" db="EMBL/GenBank/DDBJ databases">
        <authorList>
            <person name="Brown S."/>
            <person name="Huntemann M."/>
            <person name="Clum A."/>
            <person name="Spunde A."/>
            <person name="Palaniappan K."/>
            <person name="Ritter S."/>
            <person name="Mikhailova N."/>
            <person name="Chen I.-M."/>
            <person name="Stamatis D."/>
            <person name="Reddy T."/>
            <person name="O'Malley R."/>
            <person name="Daum C."/>
            <person name="Shapiro N."/>
            <person name="Ivanova N."/>
            <person name="Kyrpides N."/>
            <person name="Woyke T."/>
        </authorList>
    </citation>
    <scope>NUCLEOTIDE SEQUENCE</scope>
    <source>
        <strain evidence="1">DJ080</strain>
    </source>
</reference>
<evidence type="ECO:0000313" key="1">
    <source>
        <dbReference type="EMBL" id="NRT90085.1"/>
    </source>
</evidence>
<dbReference type="RefSeq" id="WP_173711426.1">
    <property type="nucleotide sequence ID" value="NZ_JABSWW010000001.1"/>
</dbReference>